<organism evidence="1 2">
    <name type="scientific">Tanacetum coccineum</name>
    <dbReference type="NCBI Taxonomy" id="301880"/>
    <lineage>
        <taxon>Eukaryota</taxon>
        <taxon>Viridiplantae</taxon>
        <taxon>Streptophyta</taxon>
        <taxon>Embryophyta</taxon>
        <taxon>Tracheophyta</taxon>
        <taxon>Spermatophyta</taxon>
        <taxon>Magnoliopsida</taxon>
        <taxon>eudicotyledons</taxon>
        <taxon>Gunneridae</taxon>
        <taxon>Pentapetalae</taxon>
        <taxon>asterids</taxon>
        <taxon>campanulids</taxon>
        <taxon>Asterales</taxon>
        <taxon>Asteraceae</taxon>
        <taxon>Asteroideae</taxon>
        <taxon>Anthemideae</taxon>
        <taxon>Anthemidinae</taxon>
        <taxon>Tanacetum</taxon>
    </lineage>
</organism>
<dbReference type="EMBL" id="BQNB010008816">
    <property type="protein sequence ID" value="GJS54671.1"/>
    <property type="molecule type" value="Genomic_DNA"/>
</dbReference>
<protein>
    <submittedName>
        <fullName evidence="1">Uncharacterized protein</fullName>
    </submittedName>
</protein>
<reference evidence="1" key="1">
    <citation type="journal article" date="2022" name="Int. J. Mol. Sci.">
        <title>Draft Genome of Tanacetum Coccineum: Genomic Comparison of Closely Related Tanacetum-Family Plants.</title>
        <authorList>
            <person name="Yamashiro T."/>
            <person name="Shiraishi A."/>
            <person name="Nakayama K."/>
            <person name="Satake H."/>
        </authorList>
    </citation>
    <scope>NUCLEOTIDE SEQUENCE</scope>
</reference>
<keyword evidence="2" id="KW-1185">Reference proteome</keyword>
<gene>
    <name evidence="1" type="ORF">Tco_0628033</name>
</gene>
<sequence>MIVMMMKTDAGDKGLAARLNQGKSTKRRRHDSGASGACSELEDLITLNIPKVPYPMGPADDRKEEALPNADLESPAFNLVKAFSRTTSQIPDAILSVIRVKTFKKYGYNYLREIILRQADYKEYKISEKDFKNLHINDFEDMYLLDIQDKLNHLSKSHKIHLHTAVNMWIRNLVIRNRVGDLQLRIESYQTKLNLERPNWDATDYSFKEDYTIVLKPRAVMLQTTIMIRES</sequence>
<reference evidence="1" key="2">
    <citation type="submission" date="2022-01" db="EMBL/GenBank/DDBJ databases">
        <authorList>
            <person name="Yamashiro T."/>
            <person name="Shiraishi A."/>
            <person name="Satake H."/>
            <person name="Nakayama K."/>
        </authorList>
    </citation>
    <scope>NUCLEOTIDE SEQUENCE</scope>
</reference>
<accession>A0ABQ4WP44</accession>
<evidence type="ECO:0000313" key="1">
    <source>
        <dbReference type="EMBL" id="GJS54671.1"/>
    </source>
</evidence>
<evidence type="ECO:0000313" key="2">
    <source>
        <dbReference type="Proteomes" id="UP001151760"/>
    </source>
</evidence>
<proteinExistence type="predicted"/>
<dbReference type="Proteomes" id="UP001151760">
    <property type="component" value="Unassembled WGS sequence"/>
</dbReference>
<name>A0ABQ4WP44_9ASTR</name>
<comment type="caution">
    <text evidence="1">The sequence shown here is derived from an EMBL/GenBank/DDBJ whole genome shotgun (WGS) entry which is preliminary data.</text>
</comment>